<dbReference type="OrthoDB" id="1931120at2"/>
<dbReference type="PANTHER" id="PTHR43065">
    <property type="entry name" value="SENSOR HISTIDINE KINASE"/>
    <property type="match status" value="1"/>
</dbReference>
<organism evidence="10 11">
    <name type="scientific">Pseudoalteromonas ulvae</name>
    <dbReference type="NCBI Taxonomy" id="107327"/>
    <lineage>
        <taxon>Bacteria</taxon>
        <taxon>Pseudomonadati</taxon>
        <taxon>Pseudomonadota</taxon>
        <taxon>Gammaproteobacteria</taxon>
        <taxon>Alteromonadales</taxon>
        <taxon>Pseudoalteromonadaceae</taxon>
        <taxon>Pseudoalteromonas</taxon>
    </lineage>
</organism>
<gene>
    <name evidence="10" type="ORF">B1199_19315</name>
</gene>
<dbReference type="GO" id="GO:0005524">
    <property type="term" value="F:ATP binding"/>
    <property type="evidence" value="ECO:0007669"/>
    <property type="project" value="UniProtKB-KW"/>
</dbReference>
<keyword evidence="4" id="KW-0547">Nucleotide-binding</keyword>
<dbReference type="Pfam" id="PF02518">
    <property type="entry name" value="HATPase_c"/>
    <property type="match status" value="1"/>
</dbReference>
<evidence type="ECO:0000256" key="7">
    <source>
        <dbReference type="ARBA" id="ARBA00023012"/>
    </source>
</evidence>
<evidence type="ECO:0000256" key="3">
    <source>
        <dbReference type="ARBA" id="ARBA00022679"/>
    </source>
</evidence>
<keyword evidence="8" id="KW-1133">Transmembrane helix</keyword>
<keyword evidence="6" id="KW-0067">ATP-binding</keyword>
<keyword evidence="8" id="KW-0472">Membrane</keyword>
<feature type="transmembrane region" description="Helical" evidence="8">
    <location>
        <begin position="7"/>
        <end position="26"/>
    </location>
</feature>
<evidence type="ECO:0000313" key="10">
    <source>
        <dbReference type="EMBL" id="OUL56262.1"/>
    </source>
</evidence>
<evidence type="ECO:0000256" key="4">
    <source>
        <dbReference type="ARBA" id="ARBA00022741"/>
    </source>
</evidence>
<protein>
    <recommendedName>
        <fullName evidence="2">histidine kinase</fullName>
        <ecNumber evidence="2">2.7.13.3</ecNumber>
    </recommendedName>
</protein>
<comment type="caution">
    <text evidence="10">The sequence shown here is derived from an EMBL/GenBank/DDBJ whole genome shotgun (WGS) entry which is preliminary data.</text>
</comment>
<dbReference type="EC" id="2.7.13.3" evidence="2"/>
<sequence length="440" mass="48816">MQSHWVLAGNLGALIGLNLLACYLLLRHGLSASLFLLGLINIGLIGHIFSLFKRQQRQAEMVIRALANGDSTLGLGHQHPMRQQFEQVKDQMQTARFNAEQQAQFLHALLIHIDLAVLVCDDDGEVIESNPAVFKLLGQSINHLNKLGAIGELLLASDTNLRTTSQWQSGEQLDTLSIQLSIATIQGKNRRVISIQSIHDQLQHKEQQAYKRLTKVLTHEVANSITPLASLAHTCTTLLPESLQFNDQEDKQDLQLALNTIASRTQHLGEFIARFRQISRLPAPNLHPTDLAPMLERVIALHQQQASKHGITLTQQTETQQLVMLDASQVEQVLINLVKNALEVLIQQQQTKQPSELAPEAAIRLTLGQNTAQQYYLEVADTGPGIAEHVVEMIFVPFFTTKQHGSGIGLSLSRQIMLNHGGDLIYLAKEQGACFRCVFG</sequence>
<keyword evidence="11" id="KW-1185">Reference proteome</keyword>
<feature type="domain" description="Histidine kinase" evidence="9">
    <location>
        <begin position="216"/>
        <end position="440"/>
    </location>
</feature>
<dbReference type="GO" id="GO:0000160">
    <property type="term" value="P:phosphorelay signal transduction system"/>
    <property type="evidence" value="ECO:0007669"/>
    <property type="project" value="UniProtKB-KW"/>
</dbReference>
<evidence type="ECO:0000256" key="8">
    <source>
        <dbReference type="SAM" id="Phobius"/>
    </source>
</evidence>
<dbReference type="EMBL" id="MWPV01000007">
    <property type="protein sequence ID" value="OUL56262.1"/>
    <property type="molecule type" value="Genomic_DNA"/>
</dbReference>
<dbReference type="PANTHER" id="PTHR43065:SF46">
    <property type="entry name" value="C4-DICARBOXYLATE TRANSPORT SENSOR PROTEIN DCTB"/>
    <property type="match status" value="1"/>
</dbReference>
<evidence type="ECO:0000256" key="1">
    <source>
        <dbReference type="ARBA" id="ARBA00000085"/>
    </source>
</evidence>
<evidence type="ECO:0000256" key="6">
    <source>
        <dbReference type="ARBA" id="ARBA00022840"/>
    </source>
</evidence>
<dbReference type="SUPFAM" id="SSF55874">
    <property type="entry name" value="ATPase domain of HSP90 chaperone/DNA topoisomerase II/histidine kinase"/>
    <property type="match status" value="1"/>
</dbReference>
<comment type="catalytic activity">
    <reaction evidence="1">
        <text>ATP + protein L-histidine = ADP + protein N-phospho-L-histidine.</text>
        <dbReference type="EC" id="2.7.13.3"/>
    </reaction>
</comment>
<dbReference type="InterPro" id="IPR000014">
    <property type="entry name" value="PAS"/>
</dbReference>
<evidence type="ECO:0000256" key="5">
    <source>
        <dbReference type="ARBA" id="ARBA00022777"/>
    </source>
</evidence>
<keyword evidence="7" id="KW-0902">Two-component regulatory system</keyword>
<dbReference type="RefSeq" id="WP_086745774.1">
    <property type="nucleotide sequence ID" value="NZ_MWPV01000007.1"/>
</dbReference>
<dbReference type="AlphaFoldDB" id="A0A2C9ZZS0"/>
<name>A0A2C9ZZS0_PSEDV</name>
<dbReference type="InterPro" id="IPR004358">
    <property type="entry name" value="Sig_transdc_His_kin-like_C"/>
</dbReference>
<keyword evidence="8" id="KW-0812">Transmembrane</keyword>
<dbReference type="GO" id="GO:0004673">
    <property type="term" value="F:protein histidine kinase activity"/>
    <property type="evidence" value="ECO:0007669"/>
    <property type="project" value="UniProtKB-EC"/>
</dbReference>
<accession>A0A2C9ZZS0</accession>
<dbReference type="PROSITE" id="PS50109">
    <property type="entry name" value="HIS_KIN"/>
    <property type="match status" value="1"/>
</dbReference>
<dbReference type="InterPro" id="IPR036890">
    <property type="entry name" value="HATPase_C_sf"/>
</dbReference>
<dbReference type="Gene3D" id="3.30.565.10">
    <property type="entry name" value="Histidine kinase-like ATPase, C-terminal domain"/>
    <property type="match status" value="1"/>
</dbReference>
<evidence type="ECO:0000313" key="11">
    <source>
        <dbReference type="Proteomes" id="UP000194841"/>
    </source>
</evidence>
<dbReference type="InterPro" id="IPR005467">
    <property type="entry name" value="His_kinase_dom"/>
</dbReference>
<dbReference type="SMART" id="SM00387">
    <property type="entry name" value="HATPase_c"/>
    <property type="match status" value="1"/>
</dbReference>
<dbReference type="SMART" id="SM00091">
    <property type="entry name" value="PAS"/>
    <property type="match status" value="1"/>
</dbReference>
<evidence type="ECO:0000259" key="9">
    <source>
        <dbReference type="PROSITE" id="PS50109"/>
    </source>
</evidence>
<reference evidence="10 11" key="1">
    <citation type="submission" date="2017-02" db="EMBL/GenBank/DDBJ databases">
        <title>Pseudoalteromonas ulvae TC14 Genome.</title>
        <authorList>
            <person name="Molmeret M."/>
        </authorList>
    </citation>
    <scope>NUCLEOTIDE SEQUENCE [LARGE SCALE GENOMIC DNA]</scope>
    <source>
        <strain evidence="10">TC14</strain>
    </source>
</reference>
<keyword evidence="3" id="KW-0808">Transferase</keyword>
<dbReference type="InterPro" id="IPR003594">
    <property type="entry name" value="HATPase_dom"/>
</dbReference>
<keyword evidence="5 10" id="KW-0418">Kinase</keyword>
<evidence type="ECO:0000256" key="2">
    <source>
        <dbReference type="ARBA" id="ARBA00012438"/>
    </source>
</evidence>
<dbReference type="Proteomes" id="UP000194841">
    <property type="component" value="Unassembled WGS sequence"/>
</dbReference>
<dbReference type="PRINTS" id="PR00344">
    <property type="entry name" value="BCTRLSENSOR"/>
</dbReference>
<feature type="transmembrane region" description="Helical" evidence="8">
    <location>
        <begin position="32"/>
        <end position="52"/>
    </location>
</feature>
<proteinExistence type="predicted"/>